<gene>
    <name evidence="2" type="ORF">NEOLEDRAFT_797645</name>
</gene>
<dbReference type="EMBL" id="KV425611">
    <property type="protein sequence ID" value="KZT21040.1"/>
    <property type="molecule type" value="Genomic_DNA"/>
</dbReference>
<reference evidence="2 3" key="1">
    <citation type="journal article" date="2016" name="Mol. Biol. Evol.">
        <title>Comparative Genomics of Early-Diverging Mushroom-Forming Fungi Provides Insights into the Origins of Lignocellulose Decay Capabilities.</title>
        <authorList>
            <person name="Nagy L.G."/>
            <person name="Riley R."/>
            <person name="Tritt A."/>
            <person name="Adam C."/>
            <person name="Daum C."/>
            <person name="Floudas D."/>
            <person name="Sun H."/>
            <person name="Yadav J.S."/>
            <person name="Pangilinan J."/>
            <person name="Larsson K.H."/>
            <person name="Matsuura K."/>
            <person name="Barry K."/>
            <person name="Labutti K."/>
            <person name="Kuo R."/>
            <person name="Ohm R.A."/>
            <person name="Bhattacharya S.S."/>
            <person name="Shirouzu T."/>
            <person name="Yoshinaga Y."/>
            <person name="Martin F.M."/>
            <person name="Grigoriev I.V."/>
            <person name="Hibbett D.S."/>
        </authorList>
    </citation>
    <scope>NUCLEOTIDE SEQUENCE [LARGE SCALE GENOMIC DNA]</scope>
    <source>
        <strain evidence="2 3">HHB14362 ss-1</strain>
    </source>
</reference>
<evidence type="ECO:0000313" key="3">
    <source>
        <dbReference type="Proteomes" id="UP000076761"/>
    </source>
</evidence>
<organism evidence="2 3">
    <name type="scientific">Neolentinus lepideus HHB14362 ss-1</name>
    <dbReference type="NCBI Taxonomy" id="1314782"/>
    <lineage>
        <taxon>Eukaryota</taxon>
        <taxon>Fungi</taxon>
        <taxon>Dikarya</taxon>
        <taxon>Basidiomycota</taxon>
        <taxon>Agaricomycotina</taxon>
        <taxon>Agaricomycetes</taxon>
        <taxon>Gloeophyllales</taxon>
        <taxon>Gloeophyllaceae</taxon>
        <taxon>Neolentinus</taxon>
    </lineage>
</organism>
<evidence type="ECO:0000313" key="2">
    <source>
        <dbReference type="EMBL" id="KZT21040.1"/>
    </source>
</evidence>
<evidence type="ECO:0000256" key="1">
    <source>
        <dbReference type="SAM" id="MobiDB-lite"/>
    </source>
</evidence>
<protein>
    <submittedName>
        <fullName evidence="2">Uncharacterized protein</fullName>
    </submittedName>
</protein>
<dbReference type="Proteomes" id="UP000076761">
    <property type="component" value="Unassembled WGS sequence"/>
</dbReference>
<sequence>MREELQKDIEDTRDIISSLFISTTSIANHSVAAAPFVPADPDTEDDNWEVEVERCAQKLVEAERPVEEGTSESEVAHILLSKQSVAATRPILRTDVVNVYEDRDSWQPDFREHIARGPRGAQAIREADQRFEESIPEAESNAPPPSDPQAAVESPLSDVEDLSVFPKPDLLRNLAAIDPTVLCDRDYPPEHNLLDFDWQRGMQTHGSFHPIHALYQSAQWQPLNNTEPPFSHLSVSDSF</sequence>
<accession>A0A165PH87</accession>
<feature type="region of interest" description="Disordered" evidence="1">
    <location>
        <begin position="130"/>
        <end position="158"/>
    </location>
</feature>
<dbReference type="InParanoid" id="A0A165PH87"/>
<dbReference type="AlphaFoldDB" id="A0A165PH87"/>
<keyword evidence="3" id="KW-1185">Reference proteome</keyword>
<dbReference type="OrthoDB" id="10682034at2759"/>
<name>A0A165PH87_9AGAM</name>
<proteinExistence type="predicted"/>